<sequence>MLSGPLFHDSIRCRVLWLLRQNLLHVFVQVFRVPSKAFLIYNLGYQTILEMQRMGAVNFTLMVSQMEGGCPVDYNTNISFYLDKGSRAHVLLNWKDLYGHKIKLKGVLGLFIDLVLIKRTLAVARVNKCG</sequence>
<evidence type="ECO:0000313" key="2">
    <source>
        <dbReference type="Proteomes" id="UP001056120"/>
    </source>
</evidence>
<dbReference type="EMBL" id="CM042046">
    <property type="protein sequence ID" value="KAI3675137.1"/>
    <property type="molecule type" value="Genomic_DNA"/>
</dbReference>
<gene>
    <name evidence="1" type="ORF">L1987_84722</name>
</gene>
<dbReference type="Proteomes" id="UP001056120">
    <property type="component" value="Linkage Group LG29"/>
</dbReference>
<evidence type="ECO:0000313" key="1">
    <source>
        <dbReference type="EMBL" id="KAI3675137.1"/>
    </source>
</evidence>
<protein>
    <submittedName>
        <fullName evidence="1">Uncharacterized protein</fullName>
    </submittedName>
</protein>
<proteinExistence type="predicted"/>
<accession>A0ACB8XTZ8</accession>
<organism evidence="1 2">
    <name type="scientific">Smallanthus sonchifolius</name>
    <dbReference type="NCBI Taxonomy" id="185202"/>
    <lineage>
        <taxon>Eukaryota</taxon>
        <taxon>Viridiplantae</taxon>
        <taxon>Streptophyta</taxon>
        <taxon>Embryophyta</taxon>
        <taxon>Tracheophyta</taxon>
        <taxon>Spermatophyta</taxon>
        <taxon>Magnoliopsida</taxon>
        <taxon>eudicotyledons</taxon>
        <taxon>Gunneridae</taxon>
        <taxon>Pentapetalae</taxon>
        <taxon>asterids</taxon>
        <taxon>campanulids</taxon>
        <taxon>Asterales</taxon>
        <taxon>Asteraceae</taxon>
        <taxon>Asteroideae</taxon>
        <taxon>Heliantheae alliance</taxon>
        <taxon>Millerieae</taxon>
        <taxon>Smallanthus</taxon>
    </lineage>
</organism>
<name>A0ACB8XTZ8_9ASTR</name>
<comment type="caution">
    <text evidence="1">The sequence shown here is derived from an EMBL/GenBank/DDBJ whole genome shotgun (WGS) entry which is preliminary data.</text>
</comment>
<reference evidence="1 2" key="2">
    <citation type="journal article" date="2022" name="Mol. Ecol. Resour.">
        <title>The genomes of chicory, endive, great burdock and yacon provide insights into Asteraceae paleo-polyploidization history and plant inulin production.</title>
        <authorList>
            <person name="Fan W."/>
            <person name="Wang S."/>
            <person name="Wang H."/>
            <person name="Wang A."/>
            <person name="Jiang F."/>
            <person name="Liu H."/>
            <person name="Zhao H."/>
            <person name="Xu D."/>
            <person name="Zhang Y."/>
        </authorList>
    </citation>
    <scope>NUCLEOTIDE SEQUENCE [LARGE SCALE GENOMIC DNA]</scope>
    <source>
        <strain evidence="2">cv. Yunnan</strain>
        <tissue evidence="1">Leaves</tissue>
    </source>
</reference>
<reference evidence="2" key="1">
    <citation type="journal article" date="2022" name="Mol. Ecol. Resour.">
        <title>The genomes of chicory, endive, great burdock and yacon provide insights into Asteraceae palaeo-polyploidization history and plant inulin production.</title>
        <authorList>
            <person name="Fan W."/>
            <person name="Wang S."/>
            <person name="Wang H."/>
            <person name="Wang A."/>
            <person name="Jiang F."/>
            <person name="Liu H."/>
            <person name="Zhao H."/>
            <person name="Xu D."/>
            <person name="Zhang Y."/>
        </authorList>
    </citation>
    <scope>NUCLEOTIDE SEQUENCE [LARGE SCALE GENOMIC DNA]</scope>
    <source>
        <strain evidence="2">cv. Yunnan</strain>
    </source>
</reference>
<keyword evidence="2" id="KW-1185">Reference proteome</keyword>